<dbReference type="EMBL" id="CP003359">
    <property type="protein sequence ID" value="AGB41341.1"/>
    <property type="molecule type" value="Genomic_DNA"/>
</dbReference>
<evidence type="ECO:0000259" key="1">
    <source>
        <dbReference type="Pfam" id="PF14417"/>
    </source>
</evidence>
<dbReference type="Proteomes" id="UP000010880">
    <property type="component" value="Chromosome"/>
</dbReference>
<dbReference type="InterPro" id="IPR025847">
    <property type="entry name" value="MEDS_domain"/>
</dbReference>
<feature type="domain" description="MEDS" evidence="1">
    <location>
        <begin position="9"/>
        <end position="167"/>
    </location>
</feature>
<gene>
    <name evidence="2" type="ordered locus">Halha_1396</name>
</gene>
<dbReference type="KEGG" id="hhl:Halha_1396"/>
<dbReference type="AlphaFoldDB" id="L0K8L5"/>
<evidence type="ECO:0000313" key="2">
    <source>
        <dbReference type="EMBL" id="AGB41341.1"/>
    </source>
</evidence>
<keyword evidence="3" id="KW-1185">Reference proteome</keyword>
<reference evidence="3" key="1">
    <citation type="submission" date="2012-02" db="EMBL/GenBank/DDBJ databases">
        <title>The complete genome of Halobacteroides halobius DSM 5150.</title>
        <authorList>
            <person name="Lucas S."/>
            <person name="Copeland A."/>
            <person name="Lapidus A."/>
            <person name="Glavina del Rio T."/>
            <person name="Dalin E."/>
            <person name="Tice H."/>
            <person name="Bruce D."/>
            <person name="Goodwin L."/>
            <person name="Pitluck S."/>
            <person name="Peters L."/>
            <person name="Mikhailova N."/>
            <person name="Gu W."/>
            <person name="Kyrpides N."/>
            <person name="Mavromatis K."/>
            <person name="Ivanova N."/>
            <person name="Brettin T."/>
            <person name="Detter J.C."/>
            <person name="Han C."/>
            <person name="Larimer F."/>
            <person name="Land M."/>
            <person name="Hauser L."/>
            <person name="Markowitz V."/>
            <person name="Cheng J.-F."/>
            <person name="Hugenholtz P."/>
            <person name="Woyke T."/>
            <person name="Wu D."/>
            <person name="Tindall B."/>
            <person name="Pomrenke H."/>
            <person name="Brambilla E."/>
            <person name="Klenk H.-P."/>
            <person name="Eisen J.A."/>
        </authorList>
    </citation>
    <scope>NUCLEOTIDE SEQUENCE [LARGE SCALE GENOMIC DNA]</scope>
    <source>
        <strain evidence="3">ATCC 35273 / DSM 5150 / MD-1</strain>
    </source>
</reference>
<organism evidence="2 3">
    <name type="scientific">Halobacteroides halobius (strain ATCC 35273 / DSM 5150 / MD-1)</name>
    <dbReference type="NCBI Taxonomy" id="748449"/>
    <lineage>
        <taxon>Bacteria</taxon>
        <taxon>Bacillati</taxon>
        <taxon>Bacillota</taxon>
        <taxon>Clostridia</taxon>
        <taxon>Halanaerobiales</taxon>
        <taxon>Halobacteroidaceae</taxon>
        <taxon>Halobacteroides</taxon>
    </lineage>
</organism>
<dbReference type="Pfam" id="PF14417">
    <property type="entry name" value="MEDS"/>
    <property type="match status" value="1"/>
</dbReference>
<protein>
    <recommendedName>
        <fullName evidence="1">MEDS domain-containing protein</fullName>
    </recommendedName>
</protein>
<proteinExistence type="predicted"/>
<dbReference type="OrthoDB" id="1925880at2"/>
<dbReference type="RefSeq" id="WP_015327063.1">
    <property type="nucleotide sequence ID" value="NC_019978.1"/>
</dbReference>
<sequence>MKGINYNGHLCSLYYGEEHFLVKAISFLEAGIKHQEQCLCYLEPGLISQIKSYFENIELNEDQLRFKSLEPIIEDAIKTKNLDSLAKRLINLQQETISSGHSDIRFLVQAKVAIEETSPNKFLTWKSRLAKALSKADLKWLSMYDIADLISEQEVSKAALQELVSKHSSLLSAGKVHNLSGKEIV</sequence>
<accession>L0K8L5</accession>
<evidence type="ECO:0000313" key="3">
    <source>
        <dbReference type="Proteomes" id="UP000010880"/>
    </source>
</evidence>
<name>L0K8L5_HALHC</name>
<dbReference type="HOGENOM" id="CLU_1459384_0_0_9"/>